<proteinExistence type="inferred from homology"/>
<feature type="domain" description="Proteasome activator PA28 C-terminal" evidence="3">
    <location>
        <begin position="5"/>
        <end position="134"/>
    </location>
</feature>
<comment type="similarity">
    <text evidence="1">Belongs to the PA28 family.</text>
</comment>
<dbReference type="Gene3D" id="1.20.120.180">
    <property type="entry name" value="Proteasome activator pa28, C-terminal domain"/>
    <property type="match status" value="1"/>
</dbReference>
<accession>A0A6B2LID4</accession>
<dbReference type="FunFam" id="1.20.120.180:FF:000002">
    <property type="entry name" value="Proteasome activator complex subunit 1"/>
    <property type="match status" value="1"/>
</dbReference>
<dbReference type="AlphaFoldDB" id="A0A6B2LID4"/>
<evidence type="ECO:0000259" key="3">
    <source>
        <dbReference type="Pfam" id="PF02252"/>
    </source>
</evidence>
<dbReference type="GO" id="GO:0061133">
    <property type="term" value="F:endopeptidase activator activity"/>
    <property type="evidence" value="ECO:0007669"/>
    <property type="project" value="TreeGrafter"/>
</dbReference>
<protein>
    <recommendedName>
        <fullName evidence="3">Proteasome activator PA28 C-terminal domain-containing protein</fullName>
    </recommendedName>
</protein>
<organism evidence="4">
    <name type="scientific">Arcella intermedia</name>
    <dbReference type="NCBI Taxonomy" id="1963864"/>
    <lineage>
        <taxon>Eukaryota</taxon>
        <taxon>Amoebozoa</taxon>
        <taxon>Tubulinea</taxon>
        <taxon>Elardia</taxon>
        <taxon>Arcellinida</taxon>
        <taxon>Sphaerothecina</taxon>
        <taxon>Arcellidae</taxon>
        <taxon>Arcella</taxon>
    </lineage>
</organism>
<dbReference type="GO" id="GO:0061136">
    <property type="term" value="P:regulation of proteasomal protein catabolic process"/>
    <property type="evidence" value="ECO:0007669"/>
    <property type="project" value="TreeGrafter"/>
</dbReference>
<dbReference type="InterPro" id="IPR009077">
    <property type="entry name" value="Proteasome_activ_PA28"/>
</dbReference>
<dbReference type="PANTHER" id="PTHR10660:SF2">
    <property type="entry name" value="LD45860P"/>
    <property type="match status" value="1"/>
</dbReference>
<dbReference type="InterPro" id="IPR036997">
    <property type="entry name" value="PA28_C_sf"/>
</dbReference>
<dbReference type="PANTHER" id="PTHR10660">
    <property type="entry name" value="PROTEASOME REGULATOR PA28"/>
    <property type="match status" value="1"/>
</dbReference>
<dbReference type="GO" id="GO:0008537">
    <property type="term" value="C:proteasome activator complex"/>
    <property type="evidence" value="ECO:0007669"/>
    <property type="project" value="InterPro"/>
</dbReference>
<evidence type="ECO:0000313" key="4">
    <source>
        <dbReference type="EMBL" id="NDV36597.1"/>
    </source>
</evidence>
<dbReference type="GO" id="GO:2000045">
    <property type="term" value="P:regulation of G1/S transition of mitotic cell cycle"/>
    <property type="evidence" value="ECO:0007669"/>
    <property type="project" value="TreeGrafter"/>
</dbReference>
<reference evidence="4" key="1">
    <citation type="journal article" date="2020" name="J. Eukaryot. Microbiol.">
        <title>De novo Sequencing, Assembly and Annotation of the Transcriptome for the Free-Living Testate Amoeba Arcella intermedia.</title>
        <authorList>
            <person name="Ribeiro G.M."/>
            <person name="Porfirio-Sousa A.L."/>
            <person name="Maurer-Alcala X.X."/>
            <person name="Katz L.A."/>
            <person name="Lahr D.J.G."/>
        </authorList>
    </citation>
    <scope>NUCLEOTIDE SEQUENCE</scope>
</reference>
<name>A0A6B2LID4_9EUKA</name>
<dbReference type="SUPFAM" id="SSF47216">
    <property type="entry name" value="Proteasome activator"/>
    <property type="match status" value="1"/>
</dbReference>
<evidence type="ECO:0000256" key="2">
    <source>
        <dbReference type="ARBA" id="ARBA00022942"/>
    </source>
</evidence>
<dbReference type="EMBL" id="GIBP01007628">
    <property type="protein sequence ID" value="NDV36597.1"/>
    <property type="molecule type" value="Transcribed_RNA"/>
</dbReference>
<evidence type="ECO:0000256" key="1">
    <source>
        <dbReference type="ARBA" id="ARBA00005883"/>
    </source>
</evidence>
<keyword evidence="2" id="KW-0647">Proteasome</keyword>
<dbReference type="InterPro" id="IPR036252">
    <property type="entry name" value="Proteasome_activ_sf"/>
</dbReference>
<dbReference type="Pfam" id="PF02252">
    <property type="entry name" value="PA28_C"/>
    <property type="match status" value="1"/>
</dbReference>
<dbReference type="GO" id="GO:0005737">
    <property type="term" value="C:cytoplasm"/>
    <property type="evidence" value="ECO:0007669"/>
    <property type="project" value="TreeGrafter"/>
</dbReference>
<dbReference type="GO" id="GO:0005654">
    <property type="term" value="C:nucleoplasm"/>
    <property type="evidence" value="ECO:0007669"/>
    <property type="project" value="TreeGrafter"/>
</dbReference>
<dbReference type="InterPro" id="IPR003186">
    <property type="entry name" value="PA28_C"/>
</dbReference>
<sequence length="137" mass="15880">MKIPLKKETTIMVEHATILKLWIQLNIPRIEDGNNFGVQVQEDMLTNLIKAEENAFAATDYLAKYHHARAKLIVKASKNPEVEDYIQTIHELDEKCYADMLMTLRDLRNNYAVLYDTLSKNLDKIQKPRSSHTSAMF</sequence>